<sequence length="185" mass="20975">MKDFKRDNLLLSLCGLNCGLCPMHLGGYCPGCGGGEGNQACKIAKCSMSRDKVDYCYECGDYPCEKYEGIDEFDSFITHRNMRRDLRKAKETGVDCYVAEQEEKVRLLRFLLENYNDGRRKNFFCVAVNLLELQDIKAIVEKAEARAQSENFTLKEKAACIVQLLKEHADGQGIELKLIKKPGKK</sequence>
<dbReference type="RefSeq" id="WP_132281021.1">
    <property type="nucleotide sequence ID" value="NZ_JAOBST010000066.1"/>
</dbReference>
<protein>
    <submittedName>
        <fullName evidence="1">DUF3795 domain-containing protein</fullName>
    </submittedName>
</protein>
<keyword evidence="2" id="KW-1185">Reference proteome</keyword>
<proteinExistence type="predicted"/>
<comment type="caution">
    <text evidence="1">The sequence shown here is derived from an EMBL/GenBank/DDBJ whole genome shotgun (WGS) entry which is preliminary data.</text>
</comment>
<reference evidence="1 2" key="1">
    <citation type="journal article" date="2016" name="Nat. Microbiol.">
        <title>The Mouse Intestinal Bacterial Collection (miBC) provides host-specific insight into cultured diversity and functional potential of the gut microbiota.</title>
        <authorList>
            <person name="Lagkouvardos I."/>
            <person name="Pukall R."/>
            <person name="Abt B."/>
            <person name="Foesel B.U."/>
            <person name="Meier-Kolthoff J.P."/>
            <person name="Kumar N."/>
            <person name="Bresciani A."/>
            <person name="Martinez I."/>
            <person name="Just S."/>
            <person name="Ziegler C."/>
            <person name="Brugiroux S."/>
            <person name="Garzetti D."/>
            <person name="Wenning M."/>
            <person name="Bui T.P."/>
            <person name="Wang J."/>
            <person name="Hugenholtz F."/>
            <person name="Plugge C.M."/>
            <person name="Peterson D.A."/>
            <person name="Hornef M.W."/>
            <person name="Baines J.F."/>
            <person name="Smidt H."/>
            <person name="Walter J."/>
            <person name="Kristiansen K."/>
            <person name="Nielsen H.B."/>
            <person name="Haller D."/>
            <person name="Overmann J."/>
            <person name="Stecher B."/>
            <person name="Clavel T."/>
        </authorList>
    </citation>
    <scope>NUCLEOTIDE SEQUENCE [LARGE SCALE GENOMIC DNA]</scope>
    <source>
        <strain evidence="1 2">DSM 28560</strain>
    </source>
</reference>
<evidence type="ECO:0000313" key="2">
    <source>
        <dbReference type="Proteomes" id="UP000295710"/>
    </source>
</evidence>
<evidence type="ECO:0000313" key="1">
    <source>
        <dbReference type="EMBL" id="TDA20280.1"/>
    </source>
</evidence>
<dbReference type="EMBL" id="SMMX01000025">
    <property type="protein sequence ID" value="TDA20280.1"/>
    <property type="molecule type" value="Genomic_DNA"/>
</dbReference>
<gene>
    <name evidence="1" type="ORF">E1963_17880</name>
</gene>
<name>A0A4V6P6P3_9FIRM</name>
<accession>A0A4V6P6P3</accession>
<dbReference type="AlphaFoldDB" id="A0A4V6P6P3"/>
<dbReference type="Proteomes" id="UP000295710">
    <property type="component" value="Unassembled WGS sequence"/>
</dbReference>
<organism evidence="1 2">
    <name type="scientific">Extibacter muris</name>
    <dbReference type="NCBI Taxonomy" id="1796622"/>
    <lineage>
        <taxon>Bacteria</taxon>
        <taxon>Bacillati</taxon>
        <taxon>Bacillota</taxon>
        <taxon>Clostridia</taxon>
        <taxon>Lachnospirales</taxon>
        <taxon>Lachnospiraceae</taxon>
        <taxon>Extibacter</taxon>
    </lineage>
</organism>